<dbReference type="Proteomes" id="UP000054823">
    <property type="component" value="Unassembled WGS sequence"/>
</dbReference>
<organism evidence="2 3">
    <name type="scientific">Shimia marina</name>
    <dbReference type="NCBI Taxonomy" id="321267"/>
    <lineage>
        <taxon>Bacteria</taxon>
        <taxon>Pseudomonadati</taxon>
        <taxon>Pseudomonadota</taxon>
        <taxon>Alphaproteobacteria</taxon>
        <taxon>Rhodobacterales</taxon>
        <taxon>Roseobacteraceae</taxon>
    </lineage>
</organism>
<evidence type="ECO:0000256" key="1">
    <source>
        <dbReference type="SAM" id="MobiDB-lite"/>
    </source>
</evidence>
<evidence type="ECO:0000313" key="2">
    <source>
        <dbReference type="EMBL" id="CUH52556.1"/>
    </source>
</evidence>
<evidence type="ECO:0000313" key="3">
    <source>
        <dbReference type="Proteomes" id="UP000054823"/>
    </source>
</evidence>
<keyword evidence="3" id="KW-1185">Reference proteome</keyword>
<protein>
    <submittedName>
        <fullName evidence="2">Uncharacterized protein</fullName>
    </submittedName>
</protein>
<name>A0A0N7LS40_9RHOB</name>
<gene>
    <name evidence="2" type="ORF">SHM7688_02003</name>
</gene>
<sequence>MGRAKEGQPETPEQRRDQKLADGAEKENLKSQKLAQAQFSEQLVGRPHVDEVGGHVALEPA</sequence>
<feature type="compositionally biased region" description="Polar residues" evidence="1">
    <location>
        <begin position="31"/>
        <end position="41"/>
    </location>
</feature>
<feature type="compositionally biased region" description="Basic and acidic residues" evidence="1">
    <location>
        <begin position="1"/>
        <end position="30"/>
    </location>
</feature>
<proteinExistence type="predicted"/>
<dbReference type="EMBL" id="CYPW01000018">
    <property type="protein sequence ID" value="CUH52556.1"/>
    <property type="molecule type" value="Genomic_DNA"/>
</dbReference>
<accession>A0A0N7LS40</accession>
<feature type="region of interest" description="Disordered" evidence="1">
    <location>
        <begin position="1"/>
        <end position="46"/>
    </location>
</feature>
<reference evidence="2 3" key="1">
    <citation type="submission" date="2015-09" db="EMBL/GenBank/DDBJ databases">
        <authorList>
            <consortium name="Swine Surveillance"/>
        </authorList>
    </citation>
    <scope>NUCLEOTIDE SEQUENCE [LARGE SCALE GENOMIC DNA]</scope>
    <source>
        <strain evidence="2 3">CECT 7688</strain>
    </source>
</reference>
<dbReference type="AlphaFoldDB" id="A0A0N7LS40"/>